<sequence length="124" mass="13321">MSYKEVTVVEEYPPPGFAPSYPPPESYPPVPPPPGYVPIYPPPASYSPVPPPPGFQGYFNDGGPPPQQPYQQVHEDDDSGCCPFLKGCAAVLCSCCVWDCAIVQALIYICSILLQAGVSISFNL</sequence>
<dbReference type="EMBL" id="JAJJMB010010543">
    <property type="protein sequence ID" value="KAI3907963.1"/>
    <property type="molecule type" value="Genomic_DNA"/>
</dbReference>
<comment type="subcellular location">
    <subcellularLocation>
        <location evidence="1">Membrane</location>
    </subcellularLocation>
</comment>
<evidence type="ECO:0000313" key="6">
    <source>
        <dbReference type="Proteomes" id="UP001202328"/>
    </source>
</evidence>
<dbReference type="AlphaFoldDB" id="A0AAD4SJ06"/>
<evidence type="ECO:0000256" key="4">
    <source>
        <dbReference type="SAM" id="MobiDB-lite"/>
    </source>
</evidence>
<proteinExistence type="inferred from homology"/>
<reference evidence="5" key="1">
    <citation type="submission" date="2022-04" db="EMBL/GenBank/DDBJ databases">
        <title>A functionally conserved STORR gene fusion in Papaver species that diverged 16.8 million years ago.</title>
        <authorList>
            <person name="Catania T."/>
        </authorList>
    </citation>
    <scope>NUCLEOTIDE SEQUENCE</scope>
    <source>
        <strain evidence="5">S-188037</strain>
    </source>
</reference>
<evidence type="ECO:0000256" key="2">
    <source>
        <dbReference type="ARBA" id="ARBA00009444"/>
    </source>
</evidence>
<dbReference type="PANTHER" id="PTHR47564">
    <property type="entry name" value="CYSTEINE-RICH AND TRANSMEMBRANE DOMAIN-CONTAINING PROTEIN 1"/>
    <property type="match status" value="1"/>
</dbReference>
<evidence type="ECO:0000256" key="3">
    <source>
        <dbReference type="ARBA" id="ARBA00023136"/>
    </source>
</evidence>
<name>A0AAD4SJ06_9MAGN</name>
<evidence type="ECO:0008006" key="7">
    <source>
        <dbReference type="Google" id="ProtNLM"/>
    </source>
</evidence>
<dbReference type="InterPro" id="IPR043240">
    <property type="entry name" value="CYSTM1-like"/>
</dbReference>
<comment type="similarity">
    <text evidence="2">Belongs to the CYSTM1 family.</text>
</comment>
<keyword evidence="3" id="KW-0472">Membrane</keyword>
<accession>A0AAD4SJ06</accession>
<dbReference type="PANTHER" id="PTHR47564:SF1">
    <property type="entry name" value="CYSTEINE-RICH AND TRANSMEMBRANE DOMAIN-CONTAINING PROTEIN 1"/>
    <property type="match status" value="1"/>
</dbReference>
<dbReference type="GO" id="GO:0016020">
    <property type="term" value="C:membrane"/>
    <property type="evidence" value="ECO:0007669"/>
    <property type="project" value="UniProtKB-SubCell"/>
</dbReference>
<feature type="region of interest" description="Disordered" evidence="4">
    <location>
        <begin position="47"/>
        <end position="72"/>
    </location>
</feature>
<evidence type="ECO:0000313" key="5">
    <source>
        <dbReference type="EMBL" id="KAI3907963.1"/>
    </source>
</evidence>
<gene>
    <name evidence="5" type="ORF">MKW98_003608</name>
</gene>
<evidence type="ECO:0000256" key="1">
    <source>
        <dbReference type="ARBA" id="ARBA00004370"/>
    </source>
</evidence>
<protein>
    <recommendedName>
        <fullName evidence="7">Cysteine-rich transmembrane CYSTM domain-containing protein</fullName>
    </recommendedName>
</protein>
<comment type="caution">
    <text evidence="5">The sequence shown here is derived from an EMBL/GenBank/DDBJ whole genome shotgun (WGS) entry which is preliminary data.</text>
</comment>
<keyword evidence="6" id="KW-1185">Reference proteome</keyword>
<dbReference type="Proteomes" id="UP001202328">
    <property type="component" value="Unassembled WGS sequence"/>
</dbReference>
<organism evidence="5 6">
    <name type="scientific">Papaver atlanticum</name>
    <dbReference type="NCBI Taxonomy" id="357466"/>
    <lineage>
        <taxon>Eukaryota</taxon>
        <taxon>Viridiplantae</taxon>
        <taxon>Streptophyta</taxon>
        <taxon>Embryophyta</taxon>
        <taxon>Tracheophyta</taxon>
        <taxon>Spermatophyta</taxon>
        <taxon>Magnoliopsida</taxon>
        <taxon>Ranunculales</taxon>
        <taxon>Papaveraceae</taxon>
        <taxon>Papaveroideae</taxon>
        <taxon>Papaver</taxon>
    </lineage>
</organism>